<name>K1V1R7_9ZZZZ</name>
<dbReference type="GO" id="GO:0000428">
    <property type="term" value="C:DNA-directed RNA polymerase complex"/>
    <property type="evidence" value="ECO:0007669"/>
    <property type="project" value="UniProtKB-KW"/>
</dbReference>
<dbReference type="EC" id="2.7.7.6" evidence="1"/>
<dbReference type="GO" id="GO:0003899">
    <property type="term" value="F:DNA-directed RNA polymerase activity"/>
    <property type="evidence" value="ECO:0007669"/>
    <property type="project" value="UniProtKB-EC"/>
</dbReference>
<proteinExistence type="predicted"/>
<keyword evidence="2 7" id="KW-0240">DNA-directed RNA polymerase</keyword>
<keyword evidence="3" id="KW-0808">Transferase</keyword>
<evidence type="ECO:0000313" key="7">
    <source>
        <dbReference type="EMBL" id="EKC77801.1"/>
    </source>
</evidence>
<dbReference type="EMBL" id="AJWY01002636">
    <property type="protein sequence ID" value="EKC77801.1"/>
    <property type="molecule type" value="Genomic_DNA"/>
</dbReference>
<keyword evidence="5" id="KW-0804">Transcription</keyword>
<accession>K1V1R7</accession>
<evidence type="ECO:0000256" key="4">
    <source>
        <dbReference type="ARBA" id="ARBA00022695"/>
    </source>
</evidence>
<evidence type="ECO:0000256" key="3">
    <source>
        <dbReference type="ARBA" id="ARBA00022679"/>
    </source>
</evidence>
<keyword evidence="4" id="KW-0548">Nucleotidyltransferase</keyword>
<protein>
    <recommendedName>
        <fullName evidence="1">DNA-directed RNA polymerase</fullName>
        <ecNumber evidence="1">2.7.7.6</ecNumber>
    </recommendedName>
</protein>
<evidence type="ECO:0000256" key="2">
    <source>
        <dbReference type="ARBA" id="ARBA00022478"/>
    </source>
</evidence>
<sequence length="120" mass="14072">VNFASTKNPLEYPDFLEVQLKSFQDFLQLDTPPEKRKNEGLYKVFAENFPIADTRNNFVLEFLDYYIDPPRYTIDDCIERGLTYSVPLKAKLKLYCTDPDHEDFDTVIQDVFLGPDSLYD</sequence>
<feature type="non-terminal residue" evidence="7">
    <location>
        <position position="1"/>
    </location>
</feature>
<dbReference type="GO" id="GO:0006351">
    <property type="term" value="P:DNA-templated transcription"/>
    <property type="evidence" value="ECO:0007669"/>
    <property type="project" value="InterPro"/>
</dbReference>
<reference evidence="7" key="1">
    <citation type="journal article" date="2013" name="Environ. Microbiol.">
        <title>Microbiota from the distal guts of lean and obese adolescents exhibit partial functional redundancy besides clear differences in community structure.</title>
        <authorList>
            <person name="Ferrer M."/>
            <person name="Ruiz A."/>
            <person name="Lanza F."/>
            <person name="Haange S.B."/>
            <person name="Oberbach A."/>
            <person name="Till H."/>
            <person name="Bargiela R."/>
            <person name="Campoy C."/>
            <person name="Segura M.T."/>
            <person name="Richter M."/>
            <person name="von Bergen M."/>
            <person name="Seifert J."/>
            <person name="Suarez A."/>
        </authorList>
    </citation>
    <scope>NUCLEOTIDE SEQUENCE</scope>
</reference>
<dbReference type="GO" id="GO:0003677">
    <property type="term" value="F:DNA binding"/>
    <property type="evidence" value="ECO:0007669"/>
    <property type="project" value="InterPro"/>
</dbReference>
<dbReference type="Gene3D" id="3.90.1100.10">
    <property type="match status" value="1"/>
</dbReference>
<dbReference type="AlphaFoldDB" id="K1V1R7"/>
<dbReference type="Pfam" id="PF04563">
    <property type="entry name" value="RNA_pol_Rpb2_1"/>
    <property type="match status" value="1"/>
</dbReference>
<evidence type="ECO:0000256" key="1">
    <source>
        <dbReference type="ARBA" id="ARBA00012418"/>
    </source>
</evidence>
<evidence type="ECO:0000259" key="6">
    <source>
        <dbReference type="Pfam" id="PF04563"/>
    </source>
</evidence>
<gene>
    <name evidence="7" type="ORF">LEA_03983</name>
</gene>
<organism evidence="7">
    <name type="scientific">human gut metagenome</name>
    <dbReference type="NCBI Taxonomy" id="408170"/>
    <lineage>
        <taxon>unclassified sequences</taxon>
        <taxon>metagenomes</taxon>
        <taxon>organismal metagenomes</taxon>
    </lineage>
</organism>
<dbReference type="SUPFAM" id="SSF64484">
    <property type="entry name" value="beta and beta-prime subunits of DNA dependent RNA-polymerase"/>
    <property type="match status" value="1"/>
</dbReference>
<comment type="caution">
    <text evidence="7">The sequence shown here is derived from an EMBL/GenBank/DDBJ whole genome shotgun (WGS) entry which is preliminary data.</text>
</comment>
<feature type="domain" description="RNA polymerase beta subunit protrusion" evidence="6">
    <location>
        <begin position="16"/>
        <end position="114"/>
    </location>
</feature>
<evidence type="ECO:0000256" key="5">
    <source>
        <dbReference type="ARBA" id="ARBA00023163"/>
    </source>
</evidence>
<dbReference type="InterPro" id="IPR007644">
    <property type="entry name" value="RNA_pol_bsu_protrusion"/>
</dbReference>